<dbReference type="AlphaFoldDB" id="A0A0F9KMX4"/>
<gene>
    <name evidence="1" type="ORF">LCGC14_1683580</name>
</gene>
<evidence type="ECO:0000313" key="1">
    <source>
        <dbReference type="EMBL" id="KKM16665.1"/>
    </source>
</evidence>
<comment type="caution">
    <text evidence="1">The sequence shown here is derived from an EMBL/GenBank/DDBJ whole genome shotgun (WGS) entry which is preliminary data.</text>
</comment>
<proteinExistence type="predicted"/>
<reference evidence="1" key="1">
    <citation type="journal article" date="2015" name="Nature">
        <title>Complex archaea that bridge the gap between prokaryotes and eukaryotes.</title>
        <authorList>
            <person name="Spang A."/>
            <person name="Saw J.H."/>
            <person name="Jorgensen S.L."/>
            <person name="Zaremba-Niedzwiedzka K."/>
            <person name="Martijn J."/>
            <person name="Lind A.E."/>
            <person name="van Eijk R."/>
            <person name="Schleper C."/>
            <person name="Guy L."/>
            <person name="Ettema T.J."/>
        </authorList>
    </citation>
    <scope>NUCLEOTIDE SEQUENCE</scope>
</reference>
<sequence>MYAGQYDQALQELGILESVLQRDDVAQLPAMQRRRGFENFVIATLKGAIAEALGAGTREEGIGIETLNRISETVDEADRLLQAGDQAGARTKYLVALKEIPEFDRVHSTLTNMDRQLVDQDKLQKAVTIQNLQEEISSLRYELSDQKQKMTAAMETQSQWEELDKERRSMVAQLDLIKDLYEVSFSNESTSQEDLLAMLQTKLLIKQIVSSEPVRSRYPQLYDSLEEYFASFGQEQERVGHLAAFQDIAALLNDLIEEQEVDLSSIRSGNVGDRQHRLFLEIIDKLKKLFE</sequence>
<name>A0A0F9KMX4_9ZZZZ</name>
<accession>A0A0F9KMX4</accession>
<organism evidence="1">
    <name type="scientific">marine sediment metagenome</name>
    <dbReference type="NCBI Taxonomy" id="412755"/>
    <lineage>
        <taxon>unclassified sequences</taxon>
        <taxon>metagenomes</taxon>
        <taxon>ecological metagenomes</taxon>
    </lineage>
</organism>
<dbReference type="EMBL" id="LAZR01014625">
    <property type="protein sequence ID" value="KKM16665.1"/>
    <property type="molecule type" value="Genomic_DNA"/>
</dbReference>
<protein>
    <submittedName>
        <fullName evidence="1">Uncharacterized protein</fullName>
    </submittedName>
</protein>